<evidence type="ECO:0000313" key="10">
    <source>
        <dbReference type="EMBL" id="ORZ25208.1"/>
    </source>
</evidence>
<feature type="transmembrane region" description="Helical" evidence="7">
    <location>
        <begin position="275"/>
        <end position="298"/>
    </location>
</feature>
<evidence type="ECO:0000256" key="7">
    <source>
        <dbReference type="RuleBase" id="RU363073"/>
    </source>
</evidence>
<dbReference type="InterPro" id="IPR024671">
    <property type="entry name" value="Atg22-like"/>
</dbReference>
<dbReference type="GO" id="GO:0012505">
    <property type="term" value="C:endomembrane system"/>
    <property type="evidence" value="ECO:0007669"/>
    <property type="project" value="UniProtKB-SubCell"/>
</dbReference>
<evidence type="ECO:0000256" key="1">
    <source>
        <dbReference type="ARBA" id="ARBA00004127"/>
    </source>
</evidence>
<comment type="subcellular location">
    <subcellularLocation>
        <location evidence="1">Endomembrane system</location>
        <topology evidence="1">Multi-pass membrane protein</topology>
    </subcellularLocation>
    <subcellularLocation>
        <location evidence="7">Vacuole membrane</location>
        <topology evidence="7">Multi-pass membrane protein</topology>
    </subcellularLocation>
</comment>
<evidence type="ECO:0000256" key="6">
    <source>
        <dbReference type="ARBA" id="ARBA00023136"/>
    </source>
</evidence>
<feature type="transmembrane region" description="Helical" evidence="7">
    <location>
        <begin position="230"/>
        <end position="255"/>
    </location>
</feature>
<reference evidence="10 11" key="1">
    <citation type="submission" date="2016-07" db="EMBL/GenBank/DDBJ databases">
        <title>Pervasive Adenine N6-methylation of Active Genes in Fungi.</title>
        <authorList>
            <consortium name="DOE Joint Genome Institute"/>
            <person name="Mondo S.J."/>
            <person name="Dannebaum R.O."/>
            <person name="Kuo R.C."/>
            <person name="Labutti K."/>
            <person name="Haridas S."/>
            <person name="Kuo A."/>
            <person name="Salamov A."/>
            <person name="Ahrendt S.R."/>
            <person name="Lipzen A."/>
            <person name="Sullivan W."/>
            <person name="Andreopoulos W.B."/>
            <person name="Clum A."/>
            <person name="Lindquist E."/>
            <person name="Daum C."/>
            <person name="Ramamoorthy G.K."/>
            <person name="Gryganskyi A."/>
            <person name="Culley D."/>
            <person name="Magnuson J.K."/>
            <person name="James T.Y."/>
            <person name="O'Malley M.A."/>
            <person name="Stajich J.E."/>
            <person name="Spatafora J.W."/>
            <person name="Visel A."/>
            <person name="Grigoriev I.V."/>
        </authorList>
    </citation>
    <scope>NUCLEOTIDE SEQUENCE [LARGE SCALE GENOMIC DNA]</scope>
    <source>
        <strain evidence="10 11">NRRL 1336</strain>
    </source>
</reference>
<dbReference type="SUPFAM" id="SSF103473">
    <property type="entry name" value="MFS general substrate transporter"/>
    <property type="match status" value="1"/>
</dbReference>
<organism evidence="10 11">
    <name type="scientific">Absidia repens</name>
    <dbReference type="NCBI Taxonomy" id="90262"/>
    <lineage>
        <taxon>Eukaryota</taxon>
        <taxon>Fungi</taxon>
        <taxon>Fungi incertae sedis</taxon>
        <taxon>Mucoromycota</taxon>
        <taxon>Mucoromycotina</taxon>
        <taxon>Mucoromycetes</taxon>
        <taxon>Mucorales</taxon>
        <taxon>Cunninghamellaceae</taxon>
        <taxon>Absidia</taxon>
    </lineage>
</organism>
<evidence type="ECO:0000259" key="9">
    <source>
        <dbReference type="PROSITE" id="PS50850"/>
    </source>
</evidence>
<comment type="similarity">
    <text evidence="2 7">Belongs to the ATG22 family.</text>
</comment>
<feature type="transmembrane region" description="Helical" evidence="7">
    <location>
        <begin position="498"/>
        <end position="519"/>
    </location>
</feature>
<evidence type="ECO:0000313" key="11">
    <source>
        <dbReference type="Proteomes" id="UP000193560"/>
    </source>
</evidence>
<dbReference type="PANTHER" id="PTHR23519:SF1">
    <property type="entry name" value="AUTOPHAGY-RELATED PROTEIN 22"/>
    <property type="match status" value="1"/>
</dbReference>
<dbReference type="AlphaFoldDB" id="A0A1X2J067"/>
<feature type="transmembrane region" description="Helical" evidence="7">
    <location>
        <begin position="143"/>
        <end position="162"/>
    </location>
</feature>
<dbReference type="GO" id="GO:0005774">
    <property type="term" value="C:vacuolar membrane"/>
    <property type="evidence" value="ECO:0007669"/>
    <property type="project" value="UniProtKB-SubCell"/>
</dbReference>
<feature type="transmembrane region" description="Helical" evidence="7">
    <location>
        <begin position="468"/>
        <end position="492"/>
    </location>
</feature>
<accession>A0A1X2J067</accession>
<feature type="transmembrane region" description="Helical" evidence="7">
    <location>
        <begin position="372"/>
        <end position="392"/>
    </location>
</feature>
<evidence type="ECO:0000256" key="5">
    <source>
        <dbReference type="ARBA" id="ARBA00022989"/>
    </source>
</evidence>
<keyword evidence="7" id="KW-0072">Autophagy</keyword>
<keyword evidence="7" id="KW-0029">Amino-acid transport</keyword>
<dbReference type="GO" id="GO:0022857">
    <property type="term" value="F:transmembrane transporter activity"/>
    <property type="evidence" value="ECO:0007669"/>
    <property type="project" value="InterPro"/>
</dbReference>
<keyword evidence="4 7" id="KW-0812">Transmembrane</keyword>
<comment type="caution">
    <text evidence="10">The sequence shown here is derived from an EMBL/GenBank/DDBJ whole genome shotgun (WGS) entry which is preliminary data.</text>
</comment>
<feature type="coiled-coil region" evidence="8">
    <location>
        <begin position="521"/>
        <end position="555"/>
    </location>
</feature>
<dbReference type="InterPro" id="IPR050495">
    <property type="entry name" value="ATG22/LtaA_families"/>
</dbReference>
<keyword evidence="7" id="KW-0926">Vacuole</keyword>
<dbReference type="Pfam" id="PF11700">
    <property type="entry name" value="ATG22"/>
    <property type="match status" value="1"/>
</dbReference>
<gene>
    <name evidence="10" type="ORF">BCR42DRAFT_340078</name>
</gene>
<feature type="transmembrane region" description="Helical" evidence="7">
    <location>
        <begin position="334"/>
        <end position="352"/>
    </location>
</feature>
<dbReference type="GO" id="GO:0006865">
    <property type="term" value="P:amino acid transport"/>
    <property type="evidence" value="ECO:0007669"/>
    <property type="project" value="UniProtKB-KW"/>
</dbReference>
<dbReference type="PROSITE" id="PS50850">
    <property type="entry name" value="MFS"/>
    <property type="match status" value="1"/>
</dbReference>
<dbReference type="Gene3D" id="1.20.1250.20">
    <property type="entry name" value="MFS general substrate transporter like domains"/>
    <property type="match status" value="1"/>
</dbReference>
<keyword evidence="11" id="KW-1185">Reference proteome</keyword>
<feature type="transmembrane region" description="Helical" evidence="7">
    <location>
        <begin position="112"/>
        <end position="131"/>
    </location>
</feature>
<comment type="function">
    <text evidence="7">Vacuolar effluxer which mediate the efflux of amino acids resulting from autophagic degradation. The release of autophagic amino acids allows the maintenance of protein synthesis and viability during nitrogen starvation.</text>
</comment>
<dbReference type="EMBL" id="MCGE01000001">
    <property type="protein sequence ID" value="ORZ25208.1"/>
    <property type="molecule type" value="Genomic_DNA"/>
</dbReference>
<keyword evidence="3 7" id="KW-0813">Transport</keyword>
<evidence type="ECO:0000256" key="8">
    <source>
        <dbReference type="SAM" id="Coils"/>
    </source>
</evidence>
<dbReference type="InterPro" id="IPR020846">
    <property type="entry name" value="MFS_dom"/>
</dbReference>
<keyword evidence="5 7" id="KW-1133">Transmembrane helix</keyword>
<evidence type="ECO:0000256" key="4">
    <source>
        <dbReference type="ARBA" id="ARBA00022692"/>
    </source>
</evidence>
<keyword evidence="8" id="KW-0175">Coiled coil</keyword>
<evidence type="ECO:0000256" key="2">
    <source>
        <dbReference type="ARBA" id="ARBA00006978"/>
    </source>
</evidence>
<dbReference type="InterPro" id="IPR036259">
    <property type="entry name" value="MFS_trans_sf"/>
</dbReference>
<dbReference type="PANTHER" id="PTHR23519">
    <property type="entry name" value="AUTOPHAGY-RELATED PROTEIN 22"/>
    <property type="match status" value="1"/>
</dbReference>
<feature type="transmembrane region" description="Helical" evidence="7">
    <location>
        <begin position="436"/>
        <end position="456"/>
    </location>
</feature>
<keyword evidence="6 7" id="KW-0472">Membrane</keyword>
<dbReference type="OrthoDB" id="192733at2759"/>
<feature type="domain" description="Major facilitator superfamily (MFS) profile" evidence="9">
    <location>
        <begin position="334"/>
        <end position="572"/>
    </location>
</feature>
<proteinExistence type="inferred from homology"/>
<dbReference type="GO" id="GO:0006914">
    <property type="term" value="P:autophagy"/>
    <property type="evidence" value="ECO:0007669"/>
    <property type="project" value="UniProtKB-KW"/>
</dbReference>
<sequence length="572" mass="63276">MAEPEDLSYSLKDQVLADPFAATEDQVDDSTDAGKIIKAQPAATRWELWGYYLYYNGNNGFTMNSYMTNILQSLAFQGGFVDPAHPEIKGCPDSQGPCNISWAGGSVPVQSMMLYLQAISFSIQFILFTSFGSLADYGKWNRYILLAATVICCSCQMLPIVFVNDDGTNWRGMLALDTVGLISYGVTLVFYGAAFPTLSDNLPVVRVARTDASLSKGEKMAVVERWRNHVSAISTTFSNIGFLVVTGVLSGASYHPYENYAFAPGEEHILGNAPIFNYIATVVCAGYFVINAIPYFVAQPKGRGGPDLPAGENHFTIGWKSVIRAIREARRFRYLFLYIFSYFLFADAISTTNQMIGIIQGNITNFSARQTTILNLASAVTSIIGCLFFLYISKRFGVGTKTNLIAIIVLSGVIAVWGCFGIGLDNFGFKTVWELWFFYVWSGLFSAPIWAWQNTMLAELTPKGKENLFFGLFGVVNKGSAWVGPVIIGALTEKTDNIYTGWAVVLVFFVVGLVILFFVDVKKAKIDIEEYYKEIEKEELAALQLESSQRDAQEKLELEGSSVEKVLVPENK</sequence>
<dbReference type="STRING" id="90262.A0A1X2J067"/>
<feature type="transmembrane region" description="Helical" evidence="7">
    <location>
        <begin position="174"/>
        <end position="194"/>
    </location>
</feature>
<feature type="transmembrane region" description="Helical" evidence="7">
    <location>
        <begin position="404"/>
        <end position="424"/>
    </location>
</feature>
<dbReference type="Proteomes" id="UP000193560">
    <property type="component" value="Unassembled WGS sequence"/>
</dbReference>
<protein>
    <recommendedName>
        <fullName evidence="7">Autophagy-related protein</fullName>
    </recommendedName>
</protein>
<evidence type="ECO:0000256" key="3">
    <source>
        <dbReference type="ARBA" id="ARBA00022448"/>
    </source>
</evidence>
<name>A0A1X2J067_9FUNG</name>